<keyword evidence="2" id="KW-0012">Acyltransferase</keyword>
<comment type="caution">
    <text evidence="4">The sequence shown here is derived from an EMBL/GenBank/DDBJ whole genome shotgun (WGS) entry which is preliminary data.</text>
</comment>
<organism evidence="4 5">
    <name type="scientific">Deinococcus aerolatus</name>
    <dbReference type="NCBI Taxonomy" id="522487"/>
    <lineage>
        <taxon>Bacteria</taxon>
        <taxon>Thermotogati</taxon>
        <taxon>Deinococcota</taxon>
        <taxon>Deinococci</taxon>
        <taxon>Deinococcales</taxon>
        <taxon>Deinococcaceae</taxon>
        <taxon>Deinococcus</taxon>
    </lineage>
</organism>
<dbReference type="InterPro" id="IPR016181">
    <property type="entry name" value="Acyl_CoA_acyltransferase"/>
</dbReference>
<sequence>MIRPVTREDLPAFHAVMMAAGMDSRSSWNRTTLEGLEASLFAPDSGGFVAMKRGEVCGCVGFRPDGSDTLTLNKLATLPHARGQGIGAVLVRAVEERAAQREYGRVLLAVSQFNLEVVPFYERLGYMQSDELYTFASPWSPGPVVLVKAVQTCVQKAMT</sequence>
<feature type="domain" description="N-acetyltransferase" evidence="3">
    <location>
        <begin position="1"/>
        <end position="151"/>
    </location>
</feature>
<dbReference type="Proteomes" id="UP000639973">
    <property type="component" value="Unassembled WGS sequence"/>
</dbReference>
<dbReference type="EMBL" id="BMOL01000022">
    <property type="protein sequence ID" value="GGL91967.1"/>
    <property type="molecule type" value="Genomic_DNA"/>
</dbReference>
<evidence type="ECO:0000259" key="3">
    <source>
        <dbReference type="PROSITE" id="PS51186"/>
    </source>
</evidence>
<dbReference type="SUPFAM" id="SSF55729">
    <property type="entry name" value="Acyl-CoA N-acyltransferases (Nat)"/>
    <property type="match status" value="1"/>
</dbReference>
<accession>A0ABQ2GFV9</accession>
<dbReference type="CDD" id="cd04301">
    <property type="entry name" value="NAT_SF"/>
    <property type="match status" value="1"/>
</dbReference>
<dbReference type="InterPro" id="IPR000182">
    <property type="entry name" value="GNAT_dom"/>
</dbReference>
<reference evidence="5" key="1">
    <citation type="journal article" date="2019" name="Int. J. Syst. Evol. Microbiol.">
        <title>The Global Catalogue of Microorganisms (GCM) 10K type strain sequencing project: providing services to taxonomists for standard genome sequencing and annotation.</title>
        <authorList>
            <consortium name="The Broad Institute Genomics Platform"/>
            <consortium name="The Broad Institute Genome Sequencing Center for Infectious Disease"/>
            <person name="Wu L."/>
            <person name="Ma J."/>
        </authorList>
    </citation>
    <scope>NUCLEOTIDE SEQUENCE [LARGE SCALE GENOMIC DNA]</scope>
    <source>
        <strain evidence="5">JCM 15442</strain>
    </source>
</reference>
<dbReference type="Pfam" id="PF00583">
    <property type="entry name" value="Acetyltransf_1"/>
    <property type="match status" value="1"/>
</dbReference>
<dbReference type="RefSeq" id="WP_229723721.1">
    <property type="nucleotide sequence ID" value="NZ_BMOL01000022.1"/>
</dbReference>
<evidence type="ECO:0000313" key="4">
    <source>
        <dbReference type="EMBL" id="GGL91967.1"/>
    </source>
</evidence>
<dbReference type="Gene3D" id="3.40.630.30">
    <property type="match status" value="1"/>
</dbReference>
<evidence type="ECO:0000256" key="2">
    <source>
        <dbReference type="ARBA" id="ARBA00023315"/>
    </source>
</evidence>
<dbReference type="PROSITE" id="PS51186">
    <property type="entry name" value="GNAT"/>
    <property type="match status" value="1"/>
</dbReference>
<dbReference type="PANTHER" id="PTHR43877:SF2">
    <property type="entry name" value="AMINOALKYLPHOSPHONATE N-ACETYLTRANSFERASE-RELATED"/>
    <property type="match status" value="1"/>
</dbReference>
<keyword evidence="1" id="KW-0808">Transferase</keyword>
<evidence type="ECO:0000313" key="5">
    <source>
        <dbReference type="Proteomes" id="UP000639973"/>
    </source>
</evidence>
<keyword evidence="5" id="KW-1185">Reference proteome</keyword>
<evidence type="ECO:0000256" key="1">
    <source>
        <dbReference type="ARBA" id="ARBA00022679"/>
    </source>
</evidence>
<gene>
    <name evidence="4" type="ORF">GCM10010840_32630</name>
</gene>
<protein>
    <recommendedName>
        <fullName evidence="3">N-acetyltransferase domain-containing protein</fullName>
    </recommendedName>
</protein>
<dbReference type="InterPro" id="IPR050832">
    <property type="entry name" value="Bact_Acetyltransf"/>
</dbReference>
<name>A0ABQ2GFV9_9DEIO</name>
<proteinExistence type="predicted"/>
<dbReference type="PANTHER" id="PTHR43877">
    <property type="entry name" value="AMINOALKYLPHOSPHONATE N-ACETYLTRANSFERASE-RELATED-RELATED"/>
    <property type="match status" value="1"/>
</dbReference>